<evidence type="ECO:0000256" key="4">
    <source>
        <dbReference type="ARBA" id="ARBA00022692"/>
    </source>
</evidence>
<dbReference type="InterPro" id="IPR020846">
    <property type="entry name" value="MFS_dom"/>
</dbReference>
<evidence type="ECO:0000256" key="12">
    <source>
        <dbReference type="SAM" id="Phobius"/>
    </source>
</evidence>
<dbReference type="InterPro" id="IPR011701">
    <property type="entry name" value="MFS"/>
</dbReference>
<keyword evidence="15" id="KW-1185">Reference proteome</keyword>
<dbReference type="CDD" id="cd17502">
    <property type="entry name" value="MFS_Azr1_MDR_like"/>
    <property type="match status" value="1"/>
</dbReference>
<dbReference type="SUPFAM" id="SSF103473">
    <property type="entry name" value="MFS general substrate transporter"/>
    <property type="match status" value="1"/>
</dbReference>
<dbReference type="Pfam" id="PF07690">
    <property type="entry name" value="MFS_1"/>
    <property type="match status" value="1"/>
</dbReference>
<feature type="transmembrane region" description="Helical" evidence="12">
    <location>
        <begin position="334"/>
        <end position="355"/>
    </location>
</feature>
<dbReference type="PROSITE" id="PS50850">
    <property type="entry name" value="MFS"/>
    <property type="match status" value="1"/>
</dbReference>
<comment type="similarity">
    <text evidence="3">Belongs to the cytochrome P450 family.</text>
</comment>
<feature type="transmembrane region" description="Helical" evidence="12">
    <location>
        <begin position="391"/>
        <end position="410"/>
    </location>
</feature>
<dbReference type="Pfam" id="PF00067">
    <property type="entry name" value="p450"/>
    <property type="match status" value="1"/>
</dbReference>
<evidence type="ECO:0000256" key="3">
    <source>
        <dbReference type="ARBA" id="ARBA00010617"/>
    </source>
</evidence>
<feature type="transmembrane region" description="Helical" evidence="12">
    <location>
        <begin position="154"/>
        <end position="174"/>
    </location>
</feature>
<feature type="transmembrane region" description="Helical" evidence="12">
    <location>
        <begin position="186"/>
        <end position="209"/>
    </location>
</feature>
<gene>
    <name evidence="14" type="ORF">TCE0_043f15903</name>
</gene>
<dbReference type="Gene3D" id="1.10.630.10">
    <property type="entry name" value="Cytochrome P450"/>
    <property type="match status" value="1"/>
</dbReference>
<evidence type="ECO:0000313" key="15">
    <source>
        <dbReference type="Proteomes" id="UP000053095"/>
    </source>
</evidence>
<dbReference type="InterPro" id="IPR002403">
    <property type="entry name" value="Cyt_P450_E_grp-IV"/>
</dbReference>
<dbReference type="GO" id="GO:0005506">
    <property type="term" value="F:iron ion binding"/>
    <property type="evidence" value="ECO:0007669"/>
    <property type="project" value="InterPro"/>
</dbReference>
<feature type="transmembrane region" description="Helical" evidence="12">
    <location>
        <begin position="361"/>
        <end position="384"/>
    </location>
</feature>
<dbReference type="GO" id="GO:0016705">
    <property type="term" value="F:oxidoreductase activity, acting on paired donors, with incorporation or reduction of molecular oxygen"/>
    <property type="evidence" value="ECO:0007669"/>
    <property type="project" value="InterPro"/>
</dbReference>
<dbReference type="InterPro" id="IPR036259">
    <property type="entry name" value="MFS_trans_sf"/>
</dbReference>
<evidence type="ECO:0000256" key="8">
    <source>
        <dbReference type="ARBA" id="ARBA00023004"/>
    </source>
</evidence>
<dbReference type="EMBL" id="DF933839">
    <property type="protein sequence ID" value="GAM42175.1"/>
    <property type="molecule type" value="Genomic_DNA"/>
</dbReference>
<dbReference type="InterPro" id="IPR036396">
    <property type="entry name" value="Cyt_P450_sf"/>
</dbReference>
<dbReference type="GO" id="GO:0022857">
    <property type="term" value="F:transmembrane transporter activity"/>
    <property type="evidence" value="ECO:0007669"/>
    <property type="project" value="InterPro"/>
</dbReference>
<feature type="binding site" description="axial binding residue" evidence="10">
    <location>
        <position position="842"/>
    </location>
    <ligand>
        <name>heme</name>
        <dbReference type="ChEBI" id="CHEBI:30413"/>
    </ligand>
    <ligandPart>
        <name>Fe</name>
        <dbReference type="ChEBI" id="CHEBI:18248"/>
    </ligandPart>
</feature>
<proteinExistence type="inferred from homology"/>
<protein>
    <recommendedName>
        <fullName evidence="13">Major facilitator superfamily (MFS) profile domain-containing protein</fullName>
    </recommendedName>
</protein>
<keyword evidence="10" id="KW-0349">Heme</keyword>
<keyword evidence="7" id="KW-0560">Oxidoreductase</keyword>
<keyword evidence="9 12" id="KW-0472">Membrane</keyword>
<evidence type="ECO:0000256" key="5">
    <source>
        <dbReference type="ARBA" id="ARBA00022723"/>
    </source>
</evidence>
<evidence type="ECO:0000256" key="1">
    <source>
        <dbReference type="ARBA" id="ARBA00001971"/>
    </source>
</evidence>
<feature type="transmembrane region" description="Helical" evidence="12">
    <location>
        <begin position="97"/>
        <end position="116"/>
    </location>
</feature>
<feature type="transmembrane region" description="Helical" evidence="12">
    <location>
        <begin position="128"/>
        <end position="148"/>
    </location>
</feature>
<reference evidence="15" key="1">
    <citation type="journal article" date="2015" name="Genome Announc.">
        <title>Draft genome sequence of Talaromyces cellulolyticus strain Y-94, a source of lignocellulosic biomass-degrading enzymes.</title>
        <authorList>
            <person name="Fujii T."/>
            <person name="Koike H."/>
            <person name="Sawayama S."/>
            <person name="Yano S."/>
            <person name="Inoue H."/>
        </authorList>
    </citation>
    <scope>NUCLEOTIDE SEQUENCE [LARGE SCALE GENOMIC DNA]</scope>
    <source>
        <strain evidence="15">Y-94</strain>
    </source>
</reference>
<sequence>MSRSFSVQRRGSSSTSPPSEANSHLHSWSLLIVIGTLCLGAFLYGLDANIVGTAVPRITTDFQSLSAVAWYGASYLLTVTAFQPLFGNLYRFFNSKIVYLVSLFIFEAGSIVCATARTSDILIFGRALLGFGASGLLQGALAILGSIVPLEKVPVFQGIVISGVGISVCAGPIVGGALTQYASWRWCFWINVPAGFFALVIIFLFVPLAEGFTEAKALPLRQKLSHTDPIGTILFLGLVCCLLLALTWGGQQYSWGNSRIISLFTCFGMLLLCFCFWDWKQGDLALIPLQVLRKRSVVMGAIVLFNYGLVMYLYGYYIPMLFQTVQGASATESGVRYIAMMVPQIVTLALTGAVVSKWGHYVPYMIAGGIIASVGSGLLTTIGIATPTTQWATYLVVTGIGVGMASQLPYTALQVVLDSSDIATGNGHLKPFFTNCHQLIDDAITYFEDTDEPFAFQLCGVTTYGLSRPADVTGILDGASWAHGMDFEFFISEVMEKFGMTSKEVERARHMPQPGEASYIENNNTNPRHLSLIQFVQDLYKRQFLEPANLDRLSKKFSEFLGVTLHSQNLDFCTRDYNGCLYSIGAPGRQREVSLYSLVAGSMVDATLRALFGPYLHNFEPDIVDQVIEFNAHAWILFYGLPDFFGRAPVCEPRDRIRAAFRAFIDMPEEQRSEQCFAFKHLLRWMEVLDIDKESRVGLLFLFFFASIANEQNACYWFVAHIVYDEELLDASRKETELAWQSGQLDVKYLTSNCPKLDAIFSETLRQRTNTFGWRVVKEETVIRGKKLVPGTPVLIPMRVLHTNKNIWGSDVDEFDPNRFSKKAKALQQPYYRPFAGGPTYCPGRILAKRETYAFLAILLRRFDITLLPPFGAPGRKPAFPLMEACRPPTGVKGPQPNMDLFVRLDERASEKS</sequence>
<dbReference type="InterPro" id="IPR001128">
    <property type="entry name" value="Cyt_P450"/>
</dbReference>
<organism evidence="14 15">
    <name type="scientific">Talaromyces pinophilus</name>
    <name type="common">Penicillium pinophilum</name>
    <dbReference type="NCBI Taxonomy" id="128442"/>
    <lineage>
        <taxon>Eukaryota</taxon>
        <taxon>Fungi</taxon>
        <taxon>Dikarya</taxon>
        <taxon>Ascomycota</taxon>
        <taxon>Pezizomycotina</taxon>
        <taxon>Eurotiomycetes</taxon>
        <taxon>Eurotiomycetidae</taxon>
        <taxon>Eurotiales</taxon>
        <taxon>Trichocomaceae</taxon>
        <taxon>Talaromyces</taxon>
        <taxon>Talaromyces sect. Talaromyces</taxon>
    </lineage>
</organism>
<accession>A0A0B8MYF7</accession>
<feature type="transmembrane region" description="Helical" evidence="12">
    <location>
        <begin position="25"/>
        <end position="46"/>
    </location>
</feature>
<keyword evidence="4 12" id="KW-0812">Transmembrane</keyword>
<comment type="cofactor">
    <cofactor evidence="1 10">
        <name>heme</name>
        <dbReference type="ChEBI" id="CHEBI:30413"/>
    </cofactor>
</comment>
<feature type="transmembrane region" description="Helical" evidence="12">
    <location>
        <begin position="229"/>
        <end position="248"/>
    </location>
</feature>
<feature type="region of interest" description="Disordered" evidence="11">
    <location>
        <begin position="1"/>
        <end position="23"/>
    </location>
</feature>
<dbReference type="GO" id="GO:0020037">
    <property type="term" value="F:heme binding"/>
    <property type="evidence" value="ECO:0007669"/>
    <property type="project" value="InterPro"/>
</dbReference>
<dbReference type="Gene3D" id="1.20.1720.10">
    <property type="entry name" value="Multidrug resistance protein D"/>
    <property type="match status" value="1"/>
</dbReference>
<dbReference type="Gene3D" id="1.20.1250.20">
    <property type="entry name" value="MFS general substrate transporter like domains"/>
    <property type="match status" value="1"/>
</dbReference>
<dbReference type="PANTHER" id="PTHR23501:SF199">
    <property type="entry name" value="MFS EFFLUX TRANSPORTER INPD-RELATED"/>
    <property type="match status" value="1"/>
</dbReference>
<dbReference type="GO" id="GO:0005886">
    <property type="term" value="C:plasma membrane"/>
    <property type="evidence" value="ECO:0007669"/>
    <property type="project" value="TreeGrafter"/>
</dbReference>
<dbReference type="PRINTS" id="PR00465">
    <property type="entry name" value="EP450IV"/>
</dbReference>
<dbReference type="SUPFAM" id="SSF48264">
    <property type="entry name" value="Cytochrome P450"/>
    <property type="match status" value="1"/>
</dbReference>
<keyword evidence="5 10" id="KW-0479">Metal-binding</keyword>
<dbReference type="PANTHER" id="PTHR23501">
    <property type="entry name" value="MAJOR FACILITATOR SUPERFAMILY"/>
    <property type="match status" value="1"/>
</dbReference>
<feature type="transmembrane region" description="Helical" evidence="12">
    <location>
        <begin position="67"/>
        <end position="85"/>
    </location>
</feature>
<evidence type="ECO:0000256" key="11">
    <source>
        <dbReference type="SAM" id="MobiDB-lite"/>
    </source>
</evidence>
<evidence type="ECO:0000256" key="10">
    <source>
        <dbReference type="PIRSR" id="PIRSR602403-1"/>
    </source>
</evidence>
<dbReference type="AlphaFoldDB" id="A0A0B8MYF7"/>
<dbReference type="Proteomes" id="UP000053095">
    <property type="component" value="Unassembled WGS sequence"/>
</dbReference>
<dbReference type="CDD" id="cd11040">
    <property type="entry name" value="CYP7_CYP8-like"/>
    <property type="match status" value="1"/>
</dbReference>
<evidence type="ECO:0000256" key="9">
    <source>
        <dbReference type="ARBA" id="ARBA00023136"/>
    </source>
</evidence>
<dbReference type="GO" id="GO:0004497">
    <property type="term" value="F:monooxygenase activity"/>
    <property type="evidence" value="ECO:0007669"/>
    <property type="project" value="InterPro"/>
</dbReference>
<feature type="domain" description="Major facilitator superfamily (MFS) profile" evidence="13">
    <location>
        <begin position="33"/>
        <end position="496"/>
    </location>
</feature>
<name>A0A0B8MYF7_TALPI</name>
<keyword evidence="6 12" id="KW-1133">Transmembrane helix</keyword>
<comment type="subcellular location">
    <subcellularLocation>
        <location evidence="2">Membrane</location>
        <topology evidence="2">Multi-pass membrane protein</topology>
    </subcellularLocation>
</comment>
<evidence type="ECO:0000256" key="2">
    <source>
        <dbReference type="ARBA" id="ARBA00004141"/>
    </source>
</evidence>
<evidence type="ECO:0000256" key="6">
    <source>
        <dbReference type="ARBA" id="ARBA00022989"/>
    </source>
</evidence>
<evidence type="ECO:0000256" key="7">
    <source>
        <dbReference type="ARBA" id="ARBA00023002"/>
    </source>
</evidence>
<feature type="transmembrane region" description="Helical" evidence="12">
    <location>
        <begin position="299"/>
        <end position="322"/>
    </location>
</feature>
<evidence type="ECO:0000259" key="13">
    <source>
        <dbReference type="PROSITE" id="PS50850"/>
    </source>
</evidence>
<feature type="compositionally biased region" description="Polar residues" evidence="11">
    <location>
        <begin position="1"/>
        <end position="11"/>
    </location>
</feature>
<evidence type="ECO:0000313" key="14">
    <source>
        <dbReference type="EMBL" id="GAM42175.1"/>
    </source>
</evidence>
<feature type="transmembrane region" description="Helical" evidence="12">
    <location>
        <begin position="260"/>
        <end position="279"/>
    </location>
</feature>
<keyword evidence="8 10" id="KW-0408">Iron</keyword>